<dbReference type="EMBL" id="GBRH01198396">
    <property type="protein sequence ID" value="JAD99499.1"/>
    <property type="molecule type" value="Transcribed_RNA"/>
</dbReference>
<reference evidence="1" key="1">
    <citation type="submission" date="2014-09" db="EMBL/GenBank/DDBJ databases">
        <authorList>
            <person name="Magalhaes I.L.F."/>
            <person name="Oliveira U."/>
            <person name="Santos F.R."/>
            <person name="Vidigal T.H.D.A."/>
            <person name="Brescovit A.D."/>
            <person name="Santos A.J."/>
        </authorList>
    </citation>
    <scope>NUCLEOTIDE SEQUENCE</scope>
    <source>
        <tissue evidence="1">Shoot tissue taken approximately 20 cm above the soil surface</tissue>
    </source>
</reference>
<reference evidence="1" key="2">
    <citation type="journal article" date="2015" name="Data Brief">
        <title>Shoot transcriptome of the giant reed, Arundo donax.</title>
        <authorList>
            <person name="Barrero R.A."/>
            <person name="Guerrero F.D."/>
            <person name="Moolhuijzen P."/>
            <person name="Goolsby J.A."/>
            <person name="Tidwell J."/>
            <person name="Bellgard S.E."/>
            <person name="Bellgard M.I."/>
        </authorList>
    </citation>
    <scope>NUCLEOTIDE SEQUENCE</scope>
    <source>
        <tissue evidence="1">Shoot tissue taken approximately 20 cm above the soil surface</tissue>
    </source>
</reference>
<organism evidence="1">
    <name type="scientific">Arundo donax</name>
    <name type="common">Giant reed</name>
    <name type="synonym">Donax arundinaceus</name>
    <dbReference type="NCBI Taxonomy" id="35708"/>
    <lineage>
        <taxon>Eukaryota</taxon>
        <taxon>Viridiplantae</taxon>
        <taxon>Streptophyta</taxon>
        <taxon>Embryophyta</taxon>
        <taxon>Tracheophyta</taxon>
        <taxon>Spermatophyta</taxon>
        <taxon>Magnoliopsida</taxon>
        <taxon>Liliopsida</taxon>
        <taxon>Poales</taxon>
        <taxon>Poaceae</taxon>
        <taxon>PACMAD clade</taxon>
        <taxon>Arundinoideae</taxon>
        <taxon>Arundineae</taxon>
        <taxon>Arundo</taxon>
    </lineage>
</organism>
<evidence type="ECO:0000313" key="1">
    <source>
        <dbReference type="EMBL" id="JAD99499.1"/>
    </source>
</evidence>
<protein>
    <submittedName>
        <fullName evidence="1">Uncharacterized protein</fullName>
    </submittedName>
</protein>
<sequence length="28" mass="3240">MLWHTCTSLDCIISLRKKSYRIPDNTSG</sequence>
<proteinExistence type="predicted"/>
<dbReference type="AlphaFoldDB" id="A0A0A9EFG9"/>
<name>A0A0A9EFG9_ARUDO</name>
<accession>A0A0A9EFG9</accession>